<evidence type="ECO:0000256" key="1">
    <source>
        <dbReference type="ARBA" id="ARBA00022801"/>
    </source>
</evidence>
<dbReference type="SUPFAM" id="SSF53474">
    <property type="entry name" value="alpha/beta-Hydrolases"/>
    <property type="match status" value="1"/>
</dbReference>
<keyword evidence="4" id="KW-1185">Reference proteome</keyword>
<evidence type="ECO:0000313" key="3">
    <source>
        <dbReference type="EMBL" id="MFC4540240.1"/>
    </source>
</evidence>
<feature type="domain" description="AB hydrolase-1" evidence="2">
    <location>
        <begin position="4"/>
        <end position="223"/>
    </location>
</feature>
<dbReference type="Proteomes" id="UP001596030">
    <property type="component" value="Unassembled WGS sequence"/>
</dbReference>
<name>A0ABV9D4U6_9GAMM</name>
<dbReference type="RefSeq" id="WP_246968747.1">
    <property type="nucleotide sequence ID" value="NZ_JAKGAN010000002.1"/>
</dbReference>
<keyword evidence="1 3" id="KW-0378">Hydrolase</keyword>
<dbReference type="GO" id="GO:0016787">
    <property type="term" value="F:hydrolase activity"/>
    <property type="evidence" value="ECO:0007669"/>
    <property type="project" value="UniProtKB-KW"/>
</dbReference>
<comment type="caution">
    <text evidence="3">The sequence shown here is derived from an EMBL/GenBank/DDBJ whole genome shotgun (WGS) entry which is preliminary data.</text>
</comment>
<reference evidence="4" key="1">
    <citation type="journal article" date="2019" name="Int. J. Syst. Evol. Microbiol.">
        <title>The Global Catalogue of Microorganisms (GCM) 10K type strain sequencing project: providing services to taxonomists for standard genome sequencing and annotation.</title>
        <authorList>
            <consortium name="The Broad Institute Genomics Platform"/>
            <consortium name="The Broad Institute Genome Sequencing Center for Infectious Disease"/>
            <person name="Wu L."/>
            <person name="Ma J."/>
        </authorList>
    </citation>
    <scope>NUCLEOTIDE SEQUENCE [LARGE SCALE GENOMIC DNA]</scope>
    <source>
        <strain evidence="4">CGMCC 1.12121</strain>
    </source>
</reference>
<dbReference type="InterPro" id="IPR050266">
    <property type="entry name" value="AB_hydrolase_sf"/>
</dbReference>
<protein>
    <submittedName>
        <fullName evidence="3">Alpha/beta fold hydrolase</fullName>
    </submittedName>
</protein>
<proteinExistence type="predicted"/>
<dbReference type="PANTHER" id="PTHR43798:SF31">
    <property type="entry name" value="AB HYDROLASE SUPERFAMILY PROTEIN YCLE"/>
    <property type="match status" value="1"/>
</dbReference>
<dbReference type="Pfam" id="PF12697">
    <property type="entry name" value="Abhydrolase_6"/>
    <property type="match status" value="1"/>
</dbReference>
<organism evidence="3 4">
    <name type="scientific">Chromohalobacter sarecensis</name>
    <dbReference type="NCBI Taxonomy" id="245294"/>
    <lineage>
        <taxon>Bacteria</taxon>
        <taxon>Pseudomonadati</taxon>
        <taxon>Pseudomonadota</taxon>
        <taxon>Gammaproteobacteria</taxon>
        <taxon>Oceanospirillales</taxon>
        <taxon>Halomonadaceae</taxon>
        <taxon>Chromohalobacter</taxon>
    </lineage>
</organism>
<dbReference type="PANTHER" id="PTHR43798">
    <property type="entry name" value="MONOACYLGLYCEROL LIPASE"/>
    <property type="match status" value="1"/>
</dbReference>
<evidence type="ECO:0000313" key="4">
    <source>
        <dbReference type="Proteomes" id="UP001596030"/>
    </source>
</evidence>
<evidence type="ECO:0000259" key="2">
    <source>
        <dbReference type="Pfam" id="PF12697"/>
    </source>
</evidence>
<dbReference type="InterPro" id="IPR029058">
    <property type="entry name" value="AB_hydrolase_fold"/>
</dbReference>
<dbReference type="EMBL" id="JBHSEU010000021">
    <property type="protein sequence ID" value="MFC4540240.1"/>
    <property type="molecule type" value="Genomic_DNA"/>
</dbReference>
<dbReference type="InterPro" id="IPR000073">
    <property type="entry name" value="AB_hydrolase_1"/>
</dbReference>
<gene>
    <name evidence="3" type="ORF">ACFO0U_15845</name>
</gene>
<accession>A0ABV9D4U6</accession>
<sequence length="237" mass="25376">MTQLILLSGWGCDARLWQTLDDHWPQGLTVEAPNWPGYGTRKALADPASLDGLADAMADALPRDAIWVGWSLGGLLAGALLDHLPPPRALVLLGMGERFCHPEGVSEADLATFRDAFRRNPEATRSHFLRWQLGGEPSPRSTHRRLRALLGDAVPASSATLAAGLEQLATLDNTSRLATASCPVHRLVGARDPLLAPNVLAHADRRIEDAGHCPLLSQPRQLATLLSSIAARPGATP</sequence>
<dbReference type="Gene3D" id="3.40.50.1820">
    <property type="entry name" value="alpha/beta hydrolase"/>
    <property type="match status" value="1"/>
</dbReference>